<protein>
    <submittedName>
        <fullName evidence="3">Glycosyltransferase</fullName>
    </submittedName>
</protein>
<gene>
    <name evidence="3" type="ORF">HXK21_08710</name>
</gene>
<dbReference type="Proteomes" id="UP000704068">
    <property type="component" value="Unassembled WGS sequence"/>
</dbReference>
<dbReference type="Gene3D" id="3.90.550.10">
    <property type="entry name" value="Spore Coat Polysaccharide Biosynthesis Protein SpsA, Chain A"/>
    <property type="match status" value="1"/>
</dbReference>
<evidence type="ECO:0000313" key="4">
    <source>
        <dbReference type="Proteomes" id="UP000704068"/>
    </source>
</evidence>
<dbReference type="PANTHER" id="PTHR43685:SF2">
    <property type="entry name" value="GLYCOSYLTRANSFERASE 2-LIKE DOMAIN-CONTAINING PROTEIN"/>
    <property type="match status" value="1"/>
</dbReference>
<proteinExistence type="predicted"/>
<evidence type="ECO:0000256" key="1">
    <source>
        <dbReference type="SAM" id="Phobius"/>
    </source>
</evidence>
<comment type="caution">
    <text evidence="3">The sequence shown here is derived from an EMBL/GenBank/DDBJ whole genome shotgun (WGS) entry which is preliminary data.</text>
</comment>
<name>A0A929RZG6_9BACT</name>
<keyword evidence="1" id="KW-0472">Membrane</keyword>
<dbReference type="EMBL" id="JABZGR010000039">
    <property type="protein sequence ID" value="MBF0971101.1"/>
    <property type="molecule type" value="Genomic_DNA"/>
</dbReference>
<evidence type="ECO:0000259" key="2">
    <source>
        <dbReference type="Pfam" id="PF00535"/>
    </source>
</evidence>
<dbReference type="InterPro" id="IPR029044">
    <property type="entry name" value="Nucleotide-diphossugar_trans"/>
</dbReference>
<reference evidence="3" key="1">
    <citation type="submission" date="2020-04" db="EMBL/GenBank/DDBJ databases">
        <title>Deep metagenomics examines the oral microbiome during advanced dental caries in children, revealing novel taxa and co-occurrences with host molecules.</title>
        <authorList>
            <person name="Baker J.L."/>
            <person name="Morton J.T."/>
            <person name="Dinis M."/>
            <person name="Alvarez R."/>
            <person name="Tran N.C."/>
            <person name="Knight R."/>
            <person name="Edlund A."/>
        </authorList>
    </citation>
    <scope>NUCLEOTIDE SEQUENCE</scope>
    <source>
        <strain evidence="3">JCVI_34_bin.1</strain>
    </source>
</reference>
<sequence length="393" mass="45592">MNLLLLINISFLATMLLCLLALWRFRWRDYSLPARWSETAESTEQPAISIIIPALDQGDYLAEYLPIFLQQNYPSFEIIVVDEASTDNTPDVLKRLSAEDKRLRYLSVPRSARHIELTKLALTLGVRSARFPWVVFTRADCQPASPDWLSRLAEQFAPGVEMVGGYANYLNDETRQARRPIFERLRLQLRLARAARSGRPVYADPCNLAVKKAFFMAQEGFANSLLLPFGEEELFVDAYATPENFRLTWHPDATICQQLPARRLLSDERIYTAEIANRSSRRRRLYAAREAWASCFFFLFFLLTLTYIGERTFYILQQSVYFLQDLATDLPFLLLLITAIILPIRLMRKATRALGERRFGGMLIAYAWLQPLRNRLTYLRRLHRSDSFVRPSL</sequence>
<dbReference type="InterPro" id="IPR050834">
    <property type="entry name" value="Glycosyltransf_2"/>
</dbReference>
<dbReference type="AlphaFoldDB" id="A0A929RZG6"/>
<dbReference type="SUPFAM" id="SSF53448">
    <property type="entry name" value="Nucleotide-diphospho-sugar transferases"/>
    <property type="match status" value="1"/>
</dbReference>
<organism evidence="3 4">
    <name type="scientific">Alloprevotella tannerae</name>
    <dbReference type="NCBI Taxonomy" id="76122"/>
    <lineage>
        <taxon>Bacteria</taxon>
        <taxon>Pseudomonadati</taxon>
        <taxon>Bacteroidota</taxon>
        <taxon>Bacteroidia</taxon>
        <taxon>Bacteroidales</taxon>
        <taxon>Prevotellaceae</taxon>
        <taxon>Alloprevotella</taxon>
    </lineage>
</organism>
<dbReference type="PANTHER" id="PTHR43685">
    <property type="entry name" value="GLYCOSYLTRANSFERASE"/>
    <property type="match status" value="1"/>
</dbReference>
<dbReference type="RefSeq" id="WP_303764674.1">
    <property type="nucleotide sequence ID" value="NZ_JABZGR010000039.1"/>
</dbReference>
<keyword evidence="1" id="KW-0812">Transmembrane</keyword>
<evidence type="ECO:0000313" key="3">
    <source>
        <dbReference type="EMBL" id="MBF0971101.1"/>
    </source>
</evidence>
<feature type="transmembrane region" description="Helical" evidence="1">
    <location>
        <begin position="6"/>
        <end position="25"/>
    </location>
</feature>
<dbReference type="Pfam" id="PF00535">
    <property type="entry name" value="Glycos_transf_2"/>
    <property type="match status" value="1"/>
</dbReference>
<keyword evidence="1" id="KW-1133">Transmembrane helix</keyword>
<feature type="domain" description="Glycosyltransferase 2-like" evidence="2">
    <location>
        <begin position="49"/>
        <end position="212"/>
    </location>
</feature>
<feature type="transmembrane region" description="Helical" evidence="1">
    <location>
        <begin position="329"/>
        <end position="347"/>
    </location>
</feature>
<dbReference type="InterPro" id="IPR001173">
    <property type="entry name" value="Glyco_trans_2-like"/>
</dbReference>
<feature type="transmembrane region" description="Helical" evidence="1">
    <location>
        <begin position="291"/>
        <end position="309"/>
    </location>
</feature>
<accession>A0A929RZG6</accession>